<sequence>MSYQRSTSIDATQEDVKPKFKEGQFVYPDEDQEKIQERLNIYLTKDDISSRAAFNGSKVSYIEGWKTFQIANEIFGFNGWSTSILNTSVDYLDVIDGRFSVGISSLVRVTLKDGSYHEDIGYGMMENSKSKGAAFEKAKKESVTDAVKRALRYFGNSLGNCLYDKGFLKASSKATTGV</sequence>
<evidence type="ECO:0000313" key="1">
    <source>
        <dbReference type="EMBL" id="KAJ9063650.1"/>
    </source>
</evidence>
<keyword evidence="2" id="KW-1185">Reference proteome</keyword>
<accession>A0ACC2SMY7</accession>
<organism evidence="1 2">
    <name type="scientific">Entomophthora muscae</name>
    <dbReference type="NCBI Taxonomy" id="34485"/>
    <lineage>
        <taxon>Eukaryota</taxon>
        <taxon>Fungi</taxon>
        <taxon>Fungi incertae sedis</taxon>
        <taxon>Zoopagomycota</taxon>
        <taxon>Entomophthoromycotina</taxon>
        <taxon>Entomophthoromycetes</taxon>
        <taxon>Entomophthorales</taxon>
        <taxon>Entomophthoraceae</taxon>
        <taxon>Entomophthora</taxon>
    </lineage>
</organism>
<dbReference type="Proteomes" id="UP001165960">
    <property type="component" value="Unassembled WGS sequence"/>
</dbReference>
<evidence type="ECO:0000313" key="2">
    <source>
        <dbReference type="Proteomes" id="UP001165960"/>
    </source>
</evidence>
<reference evidence="1" key="1">
    <citation type="submission" date="2022-04" db="EMBL/GenBank/DDBJ databases">
        <title>Genome of the entomopathogenic fungus Entomophthora muscae.</title>
        <authorList>
            <person name="Elya C."/>
            <person name="Lovett B.R."/>
            <person name="Lee E."/>
            <person name="Macias A.M."/>
            <person name="Hajek A.E."/>
            <person name="De Bivort B.L."/>
            <person name="Kasson M.T."/>
            <person name="De Fine Licht H.H."/>
            <person name="Stajich J.E."/>
        </authorList>
    </citation>
    <scope>NUCLEOTIDE SEQUENCE</scope>
    <source>
        <strain evidence="1">Berkeley</strain>
    </source>
</reference>
<comment type="caution">
    <text evidence="1">The sequence shown here is derived from an EMBL/GenBank/DDBJ whole genome shotgun (WGS) entry which is preliminary data.</text>
</comment>
<name>A0ACC2SMY7_9FUNG</name>
<protein>
    <submittedName>
        <fullName evidence="1">DNA repair protein rad52</fullName>
    </submittedName>
</protein>
<dbReference type="EMBL" id="QTSX02004776">
    <property type="protein sequence ID" value="KAJ9063650.1"/>
    <property type="molecule type" value="Genomic_DNA"/>
</dbReference>
<proteinExistence type="predicted"/>
<gene>
    <name evidence="1" type="primary">RAD52</name>
    <name evidence="1" type="ORF">DSO57_1038672</name>
</gene>